<dbReference type="InterPro" id="IPR003439">
    <property type="entry name" value="ABC_transporter-like_ATP-bd"/>
</dbReference>
<dbReference type="PROSITE" id="PS50893">
    <property type="entry name" value="ABC_TRANSPORTER_2"/>
    <property type="match status" value="2"/>
</dbReference>
<keyword evidence="2" id="KW-0813">Transport</keyword>
<keyword evidence="13" id="KW-1185">Reference proteome</keyword>
<evidence type="ECO:0000256" key="1">
    <source>
        <dbReference type="ARBA" id="ARBA00004202"/>
    </source>
</evidence>
<dbReference type="Gene3D" id="3.40.50.300">
    <property type="entry name" value="P-loop containing nucleotide triphosphate hydrolases"/>
    <property type="match status" value="2"/>
</dbReference>
<keyword evidence="4" id="KW-0762">Sugar transport</keyword>
<dbReference type="SMART" id="SM00382">
    <property type="entry name" value="AAA"/>
    <property type="match status" value="2"/>
</dbReference>
<dbReference type="Proteomes" id="UP000318578">
    <property type="component" value="Unassembled WGS sequence"/>
</dbReference>
<keyword evidence="7 12" id="KW-0067">ATP-binding</keyword>
<proteinExistence type="predicted"/>
<feature type="region of interest" description="Disordered" evidence="10">
    <location>
        <begin position="499"/>
        <end position="522"/>
    </location>
</feature>
<evidence type="ECO:0000256" key="10">
    <source>
        <dbReference type="SAM" id="MobiDB-lite"/>
    </source>
</evidence>
<dbReference type="InterPro" id="IPR050107">
    <property type="entry name" value="ABC_carbohydrate_import_ATPase"/>
</dbReference>
<dbReference type="FunFam" id="3.40.50.300:FF:000127">
    <property type="entry name" value="Ribose import ATP-binding protein RbsA"/>
    <property type="match status" value="1"/>
</dbReference>
<name>A0A558A468_9PSEU</name>
<dbReference type="AlphaFoldDB" id="A0A558A468"/>
<dbReference type="PROSITE" id="PS00211">
    <property type="entry name" value="ABC_TRANSPORTER_1"/>
    <property type="match status" value="1"/>
</dbReference>
<feature type="domain" description="ABC transporter" evidence="11">
    <location>
        <begin position="6"/>
        <end position="242"/>
    </location>
</feature>
<keyword evidence="5" id="KW-0677">Repeat</keyword>
<dbReference type="CDD" id="cd03216">
    <property type="entry name" value="ABC_Carb_Monos_I"/>
    <property type="match status" value="1"/>
</dbReference>
<dbReference type="GO" id="GO:0016887">
    <property type="term" value="F:ATP hydrolysis activity"/>
    <property type="evidence" value="ECO:0007669"/>
    <property type="project" value="InterPro"/>
</dbReference>
<dbReference type="OrthoDB" id="7757085at2"/>
<dbReference type="PANTHER" id="PTHR43790:SF3">
    <property type="entry name" value="D-ALLOSE IMPORT ATP-BINDING PROTEIN ALSA-RELATED"/>
    <property type="match status" value="1"/>
</dbReference>
<organism evidence="12 13">
    <name type="scientific">Amycolatopsis acidiphila</name>
    <dbReference type="NCBI Taxonomy" id="715473"/>
    <lineage>
        <taxon>Bacteria</taxon>
        <taxon>Bacillati</taxon>
        <taxon>Actinomycetota</taxon>
        <taxon>Actinomycetes</taxon>
        <taxon>Pseudonocardiales</taxon>
        <taxon>Pseudonocardiaceae</taxon>
        <taxon>Amycolatopsis</taxon>
    </lineage>
</organism>
<dbReference type="RefSeq" id="WP_144642458.1">
    <property type="nucleotide sequence ID" value="NZ_BNAX01000005.1"/>
</dbReference>
<evidence type="ECO:0000259" key="11">
    <source>
        <dbReference type="PROSITE" id="PS50893"/>
    </source>
</evidence>
<feature type="domain" description="ABC transporter" evidence="11">
    <location>
        <begin position="252"/>
        <end position="498"/>
    </location>
</feature>
<reference evidence="12 13" key="1">
    <citation type="submission" date="2019-07" db="EMBL/GenBank/DDBJ databases">
        <title>New species of Amycolatopsis and Streptomyces.</title>
        <authorList>
            <person name="Duangmal K."/>
            <person name="Teo W.F.A."/>
            <person name="Lipun K."/>
        </authorList>
    </citation>
    <scope>NUCLEOTIDE SEQUENCE [LARGE SCALE GENOMIC DNA]</scope>
    <source>
        <strain evidence="12 13">JCM 30562</strain>
    </source>
</reference>
<evidence type="ECO:0000256" key="2">
    <source>
        <dbReference type="ARBA" id="ARBA00022448"/>
    </source>
</evidence>
<dbReference type="InterPro" id="IPR017871">
    <property type="entry name" value="ABC_transporter-like_CS"/>
</dbReference>
<dbReference type="EMBL" id="VJZA01000052">
    <property type="protein sequence ID" value="TVT19047.1"/>
    <property type="molecule type" value="Genomic_DNA"/>
</dbReference>
<evidence type="ECO:0000256" key="5">
    <source>
        <dbReference type="ARBA" id="ARBA00022737"/>
    </source>
</evidence>
<keyword evidence="6" id="KW-0547">Nucleotide-binding</keyword>
<dbReference type="GO" id="GO:0005524">
    <property type="term" value="F:ATP binding"/>
    <property type="evidence" value="ECO:0007669"/>
    <property type="project" value="UniProtKB-KW"/>
</dbReference>
<evidence type="ECO:0000256" key="7">
    <source>
        <dbReference type="ARBA" id="ARBA00022840"/>
    </source>
</evidence>
<protein>
    <submittedName>
        <fullName evidence="12">Sugar ABC transporter ATP-binding protein</fullName>
    </submittedName>
</protein>
<evidence type="ECO:0000256" key="4">
    <source>
        <dbReference type="ARBA" id="ARBA00022597"/>
    </source>
</evidence>
<keyword evidence="9" id="KW-0472">Membrane</keyword>
<comment type="subcellular location">
    <subcellularLocation>
        <location evidence="1">Cell membrane</location>
        <topology evidence="1">Peripheral membrane protein</topology>
    </subcellularLocation>
</comment>
<dbReference type="Pfam" id="PF00005">
    <property type="entry name" value="ABC_tran"/>
    <property type="match status" value="2"/>
</dbReference>
<evidence type="ECO:0000256" key="9">
    <source>
        <dbReference type="ARBA" id="ARBA00023136"/>
    </source>
</evidence>
<accession>A0A558A468</accession>
<keyword evidence="8" id="KW-1278">Translocase</keyword>
<evidence type="ECO:0000256" key="8">
    <source>
        <dbReference type="ARBA" id="ARBA00022967"/>
    </source>
</evidence>
<dbReference type="InterPro" id="IPR027417">
    <property type="entry name" value="P-loop_NTPase"/>
</dbReference>
<dbReference type="GO" id="GO:0005886">
    <property type="term" value="C:plasma membrane"/>
    <property type="evidence" value="ECO:0007669"/>
    <property type="project" value="UniProtKB-SubCell"/>
</dbReference>
<dbReference type="CDD" id="cd03215">
    <property type="entry name" value="ABC_Carb_Monos_II"/>
    <property type="match status" value="1"/>
</dbReference>
<evidence type="ECO:0000256" key="6">
    <source>
        <dbReference type="ARBA" id="ARBA00022741"/>
    </source>
</evidence>
<dbReference type="SUPFAM" id="SSF52540">
    <property type="entry name" value="P-loop containing nucleoside triphosphate hydrolases"/>
    <property type="match status" value="2"/>
</dbReference>
<gene>
    <name evidence="12" type="ORF">FNH06_25615</name>
</gene>
<evidence type="ECO:0000313" key="12">
    <source>
        <dbReference type="EMBL" id="TVT19047.1"/>
    </source>
</evidence>
<dbReference type="PANTHER" id="PTHR43790">
    <property type="entry name" value="CARBOHYDRATE TRANSPORT ATP-BINDING PROTEIN MG119-RELATED"/>
    <property type="match status" value="1"/>
</dbReference>
<comment type="caution">
    <text evidence="12">The sequence shown here is derived from an EMBL/GenBank/DDBJ whole genome shotgun (WGS) entry which is preliminary data.</text>
</comment>
<sequence>MTETLLEAEGVGKSFPGVRALHDMRLELRSGEVLALVGENGAGKSTLMKLLSGIHTADAGHFTLGGEPYEPAGPRHALGLGISIIHQEFNLVPHLSVAQNIFIGREPRRARLLLDERKLNADAAALLERLRLPLDPRTVAGELTVANQQMVEIAKALSYEPRVLIMDEPTAALNDAEVETLHELIRRFVHPGTGVIYISHRMEEIKRIADRVTVIRDGEYIDTLDAGTASTAEIIALMVGRAIDTGARPEGVRADREVVLGVEGLTTKALLTDVSFDLRHGEILGFAGLMGAGRTEVARALVGADRMDAGTVTLHGNRVRIANPADAARLGIGYLSEDRKRFGLLLDQDVKANIALSALRERFTTAGFVRDRALRADAGRYVGTLRIKTPSLDQTAKNLSGGNQQKVVIAKWVAKDCDILIFDEPTRGIDVGAKEEIYQLLGELAAQGKSIIMISSELPEILRMSHRVVVMSEGRVTRVLDAADASQENIMHYATLRPDENPADAAELGLGAGGREQEAGQP</sequence>
<evidence type="ECO:0000256" key="3">
    <source>
        <dbReference type="ARBA" id="ARBA00022475"/>
    </source>
</evidence>
<dbReference type="InterPro" id="IPR003593">
    <property type="entry name" value="AAA+_ATPase"/>
</dbReference>
<evidence type="ECO:0000313" key="13">
    <source>
        <dbReference type="Proteomes" id="UP000318578"/>
    </source>
</evidence>
<keyword evidence="3" id="KW-1003">Cell membrane</keyword>